<sequence>MIDIIEELLRSIVDFCTKMMALLWYYRPESLVPPRRNGVIDCELFASRHCDVNPVDCIDDLAYVYSSLPYARFMALAKYKQECRTHRRPSSIVPPLHKTPASTSTKSEVGTNRKASADGCSLNRPHTVKLSVALYKLNNRPGDVSEFPEEATISNVFLCRAWYDFHSRRVMRSLKALNNNQHITNTTAYTTNNNGPTITKLQHPQPVTSSSPVGHTAHSEVPKSTTNQPSTEEESSNGRAILETTAELSINWADHGEKIVMALGGDRSLSSRPSSPRKNKASKGEAESVSSLPLPSSS</sequence>
<feature type="compositionally biased region" description="Polar residues" evidence="1">
    <location>
        <begin position="199"/>
        <end position="213"/>
    </location>
</feature>
<dbReference type="PANTHER" id="PTHR46576:SF1">
    <property type="entry name" value="BROMO ADJACENT HOMOLOGY DOMAIN-CONTAINING 1 PROTEIN"/>
    <property type="match status" value="1"/>
</dbReference>
<dbReference type="GO" id="GO:0031507">
    <property type="term" value="P:heterochromatin formation"/>
    <property type="evidence" value="ECO:0007669"/>
    <property type="project" value="TreeGrafter"/>
</dbReference>
<evidence type="ECO:0000313" key="3">
    <source>
        <dbReference type="EMBL" id="VDN98561.1"/>
    </source>
</evidence>
<dbReference type="GO" id="GO:0045892">
    <property type="term" value="P:negative regulation of DNA-templated transcription"/>
    <property type="evidence" value="ECO:0007669"/>
    <property type="project" value="TreeGrafter"/>
</dbReference>
<dbReference type="GO" id="GO:0003682">
    <property type="term" value="F:chromatin binding"/>
    <property type="evidence" value="ECO:0007669"/>
    <property type="project" value="InterPro"/>
</dbReference>
<accession>A0A0R3T6L5</accession>
<feature type="domain" description="BAH" evidence="2">
    <location>
        <begin position="1"/>
        <end position="98"/>
    </location>
</feature>
<feature type="region of interest" description="Disordered" evidence="1">
    <location>
        <begin position="263"/>
        <end position="298"/>
    </location>
</feature>
<organism evidence="5">
    <name type="scientific">Rodentolepis nana</name>
    <name type="common">Dwarf tapeworm</name>
    <name type="synonym">Hymenolepis nana</name>
    <dbReference type="NCBI Taxonomy" id="102285"/>
    <lineage>
        <taxon>Eukaryota</taxon>
        <taxon>Metazoa</taxon>
        <taxon>Spiralia</taxon>
        <taxon>Lophotrochozoa</taxon>
        <taxon>Platyhelminthes</taxon>
        <taxon>Cestoda</taxon>
        <taxon>Eucestoda</taxon>
        <taxon>Cyclophyllidea</taxon>
        <taxon>Hymenolepididae</taxon>
        <taxon>Rodentolepis</taxon>
    </lineage>
</organism>
<dbReference type="Gene3D" id="2.30.30.490">
    <property type="match status" value="1"/>
</dbReference>
<evidence type="ECO:0000256" key="1">
    <source>
        <dbReference type="SAM" id="MobiDB-lite"/>
    </source>
</evidence>
<dbReference type="GO" id="GO:0005677">
    <property type="term" value="C:chromatin silencing complex"/>
    <property type="evidence" value="ECO:0007669"/>
    <property type="project" value="TreeGrafter"/>
</dbReference>
<proteinExistence type="predicted"/>
<dbReference type="OrthoDB" id="1922186at2759"/>
<dbReference type="Proteomes" id="UP000278807">
    <property type="component" value="Unassembled WGS sequence"/>
</dbReference>
<dbReference type="GO" id="GO:0000976">
    <property type="term" value="F:transcription cis-regulatory region binding"/>
    <property type="evidence" value="ECO:0007669"/>
    <property type="project" value="TreeGrafter"/>
</dbReference>
<dbReference type="EMBL" id="UZAE01001387">
    <property type="protein sequence ID" value="VDN98561.1"/>
    <property type="molecule type" value="Genomic_DNA"/>
</dbReference>
<dbReference type="WBParaSite" id="HNAJ_0000270301-mRNA-1">
    <property type="protein sequence ID" value="HNAJ_0000270301-mRNA-1"/>
    <property type="gene ID" value="HNAJ_0000270301"/>
</dbReference>
<dbReference type="InterPro" id="IPR043151">
    <property type="entry name" value="BAH_sf"/>
</dbReference>
<reference evidence="3 4" key="2">
    <citation type="submission" date="2018-11" db="EMBL/GenBank/DDBJ databases">
        <authorList>
            <consortium name="Pathogen Informatics"/>
        </authorList>
    </citation>
    <scope>NUCLEOTIDE SEQUENCE [LARGE SCALE GENOMIC DNA]</scope>
</reference>
<keyword evidence="4" id="KW-1185">Reference proteome</keyword>
<feature type="region of interest" description="Disordered" evidence="1">
    <location>
        <begin position="186"/>
        <end position="238"/>
    </location>
</feature>
<evidence type="ECO:0000313" key="5">
    <source>
        <dbReference type="WBParaSite" id="HNAJ_0000270301-mRNA-1"/>
    </source>
</evidence>
<feature type="compositionally biased region" description="Polar residues" evidence="1">
    <location>
        <begin position="100"/>
        <end position="114"/>
    </location>
</feature>
<dbReference type="InterPro" id="IPR001025">
    <property type="entry name" value="BAH_dom"/>
</dbReference>
<reference evidence="5" key="1">
    <citation type="submission" date="2017-02" db="UniProtKB">
        <authorList>
            <consortium name="WormBaseParasite"/>
        </authorList>
    </citation>
    <scope>IDENTIFICATION</scope>
</reference>
<dbReference type="STRING" id="102285.A0A0R3T6L5"/>
<evidence type="ECO:0000259" key="2">
    <source>
        <dbReference type="PROSITE" id="PS51038"/>
    </source>
</evidence>
<protein>
    <submittedName>
        <fullName evidence="5">BAH domain-containing protein</fullName>
    </submittedName>
</protein>
<gene>
    <name evidence="3" type="ORF">HNAJ_LOCUS2702</name>
</gene>
<feature type="compositionally biased region" description="Low complexity" evidence="1">
    <location>
        <begin position="288"/>
        <end position="298"/>
    </location>
</feature>
<dbReference type="AlphaFoldDB" id="A0A0R3T6L5"/>
<feature type="region of interest" description="Disordered" evidence="1">
    <location>
        <begin position="89"/>
        <end position="120"/>
    </location>
</feature>
<dbReference type="PROSITE" id="PS51038">
    <property type="entry name" value="BAH"/>
    <property type="match status" value="1"/>
</dbReference>
<dbReference type="PANTHER" id="PTHR46576">
    <property type="entry name" value="BROMO ADJACENT HOMOLOGY DOMAIN-CONTAINING 1 PROTEIN"/>
    <property type="match status" value="1"/>
</dbReference>
<dbReference type="InterPro" id="IPR053032">
    <property type="entry name" value="BAH_domain-containing"/>
</dbReference>
<evidence type="ECO:0000313" key="4">
    <source>
        <dbReference type="Proteomes" id="UP000278807"/>
    </source>
</evidence>
<name>A0A0R3T6L5_RODNA</name>
<feature type="compositionally biased region" description="Low complexity" evidence="1">
    <location>
        <begin position="186"/>
        <end position="197"/>
    </location>
</feature>